<protein>
    <recommendedName>
        <fullName evidence="3">Anti-sigma-F factor Fin</fullName>
    </recommendedName>
</protein>
<dbReference type="Proteomes" id="UP000198642">
    <property type="component" value="Unassembled WGS sequence"/>
</dbReference>
<dbReference type="OrthoDB" id="2084556at2"/>
<dbReference type="RefSeq" id="WP_090240568.1">
    <property type="nucleotide sequence ID" value="NZ_FOJW01000015.1"/>
</dbReference>
<dbReference type="InterPro" id="IPR020115">
    <property type="entry name" value="Fin"/>
</dbReference>
<dbReference type="GO" id="GO:0010468">
    <property type="term" value="P:regulation of gene expression"/>
    <property type="evidence" value="ECO:0007669"/>
    <property type="project" value="InterPro"/>
</dbReference>
<evidence type="ECO:0008006" key="3">
    <source>
        <dbReference type="Google" id="ProtNLM"/>
    </source>
</evidence>
<dbReference type="EMBL" id="FOJW01000015">
    <property type="protein sequence ID" value="SFB31704.1"/>
    <property type="molecule type" value="Genomic_DNA"/>
</dbReference>
<gene>
    <name evidence="1" type="ORF">SAMN04488072_11562</name>
</gene>
<evidence type="ECO:0000313" key="2">
    <source>
        <dbReference type="Proteomes" id="UP000198642"/>
    </source>
</evidence>
<accession>A0A1I1A179</accession>
<dbReference type="Pfam" id="PF10955">
    <property type="entry name" value="Fin"/>
    <property type="match status" value="1"/>
</dbReference>
<name>A0A1I1A179_9BACI</name>
<organism evidence="1 2">
    <name type="scientific">Lentibacillus halodurans</name>
    <dbReference type="NCBI Taxonomy" id="237679"/>
    <lineage>
        <taxon>Bacteria</taxon>
        <taxon>Bacillati</taxon>
        <taxon>Bacillota</taxon>
        <taxon>Bacilli</taxon>
        <taxon>Bacillales</taxon>
        <taxon>Bacillaceae</taxon>
        <taxon>Lentibacillus</taxon>
    </lineage>
</organism>
<proteinExistence type="predicted"/>
<sequence>MPIVYKCRHCGQEIGKLDQQMVDTSMLGWDQLSSEDKRDMISYEPNGDIQIKSICESCEASLGSHPHYHELDYFIQ</sequence>
<reference evidence="1 2" key="1">
    <citation type="submission" date="2016-10" db="EMBL/GenBank/DDBJ databases">
        <authorList>
            <person name="de Groot N.N."/>
        </authorList>
    </citation>
    <scope>NUCLEOTIDE SEQUENCE [LARGE SCALE GENOMIC DNA]</scope>
    <source>
        <strain evidence="1 2">CGMCC 1.3702</strain>
    </source>
</reference>
<dbReference type="STRING" id="237679.SAMN04488072_11562"/>
<evidence type="ECO:0000313" key="1">
    <source>
        <dbReference type="EMBL" id="SFB31704.1"/>
    </source>
</evidence>
<dbReference type="AlphaFoldDB" id="A0A1I1A179"/>
<keyword evidence="2" id="KW-1185">Reference proteome</keyword>